<organism evidence="1 2">
    <name type="scientific">Liparis tanakae</name>
    <name type="common">Tanaka's snailfish</name>
    <dbReference type="NCBI Taxonomy" id="230148"/>
    <lineage>
        <taxon>Eukaryota</taxon>
        <taxon>Metazoa</taxon>
        <taxon>Chordata</taxon>
        <taxon>Craniata</taxon>
        <taxon>Vertebrata</taxon>
        <taxon>Euteleostomi</taxon>
        <taxon>Actinopterygii</taxon>
        <taxon>Neopterygii</taxon>
        <taxon>Teleostei</taxon>
        <taxon>Neoteleostei</taxon>
        <taxon>Acanthomorphata</taxon>
        <taxon>Eupercaria</taxon>
        <taxon>Perciformes</taxon>
        <taxon>Cottioidei</taxon>
        <taxon>Cottales</taxon>
        <taxon>Liparidae</taxon>
        <taxon>Liparis</taxon>
    </lineage>
</organism>
<name>A0A4Z2IV77_9TELE</name>
<accession>A0A4Z2IV77</accession>
<keyword evidence="2" id="KW-1185">Reference proteome</keyword>
<dbReference type="EMBL" id="SRLO01000043">
    <property type="protein sequence ID" value="TNN81899.1"/>
    <property type="molecule type" value="Genomic_DNA"/>
</dbReference>
<dbReference type="Gene3D" id="2.60.40.420">
    <property type="entry name" value="Cupredoxins - blue copper proteins"/>
    <property type="match status" value="2"/>
</dbReference>
<gene>
    <name evidence="1" type="primary">F8_0</name>
    <name evidence="1" type="ORF">EYF80_007807</name>
</gene>
<dbReference type="Proteomes" id="UP000314294">
    <property type="component" value="Unassembled WGS sequence"/>
</dbReference>
<protein>
    <submittedName>
        <fullName evidence="1">Coagulation factor VIII</fullName>
    </submittedName>
</protein>
<comment type="caution">
    <text evidence="1">The sequence shown here is derived from an EMBL/GenBank/DDBJ whole genome shotgun (WGS) entry which is preliminary data.</text>
</comment>
<dbReference type="SUPFAM" id="SSF49503">
    <property type="entry name" value="Cupredoxins"/>
    <property type="match status" value="2"/>
</dbReference>
<dbReference type="AlphaFoldDB" id="A0A4Z2IV77"/>
<reference evidence="1 2" key="1">
    <citation type="submission" date="2019-03" db="EMBL/GenBank/DDBJ databases">
        <title>First draft genome of Liparis tanakae, snailfish: a comprehensive survey of snailfish specific genes.</title>
        <authorList>
            <person name="Kim W."/>
            <person name="Song I."/>
            <person name="Jeong J.-H."/>
            <person name="Kim D."/>
            <person name="Kim S."/>
            <person name="Ryu S."/>
            <person name="Song J.Y."/>
            <person name="Lee S.K."/>
        </authorList>
    </citation>
    <scope>NUCLEOTIDE SEQUENCE [LARGE SCALE GENOMIC DNA]</scope>
    <source>
        <tissue evidence="1">Muscle</tissue>
    </source>
</reference>
<dbReference type="OrthoDB" id="2121828at2759"/>
<proteinExistence type="predicted"/>
<evidence type="ECO:0000313" key="1">
    <source>
        <dbReference type="EMBL" id="TNN81899.1"/>
    </source>
</evidence>
<sequence>MWAFPPHEFTVYHYCIAQQHDVSKTHSSHWTTKVHLILSQQSARTAPSARPHVHYQLPRYSFPQPPFPLNASAHTRSRRTGHCLTLGTLEMSAMRAAPLLLLLCCRCAAETQLPAAATAYYIAAVEIGWDYLDDVDPASDQRRDVPQKYIKAVYREYTDPKYTVPKPKPAWTGIQGPVIVVQAGHSVVIHFKNLASQPYSISPVGITYGKQSEGAGYDDSTAGQEKEDDAVSPGGYFEYVWNISHKDGPTASDPECLTYSYSSQVDTVRDLNSGLIGALLICKPSAFTDSGHRRNPMFVLLFAVFDETKSWYGGVGERMSREKFKKSIGRKEYHTVNGYVNSTLPGLTMCQSRKHLFWHLIGIGTTPEIHSIHFQDHTLQVLNHRKVNVEVTPMTFITAEMRPATLGRFLMSCQIHAHRHGKKDQINGMNAFFTVEKCPDPVILPGPDLRNVKSKENVVINEEYSDEYGDDYSDEEEDLFNTISVKSKKTQLRARASGGQPLITWEHYIAVEEVTWDYTLNLKPTDR</sequence>
<dbReference type="InterPro" id="IPR008972">
    <property type="entry name" value="Cupredoxin"/>
</dbReference>
<evidence type="ECO:0000313" key="2">
    <source>
        <dbReference type="Proteomes" id="UP000314294"/>
    </source>
</evidence>